<reference evidence="2" key="1">
    <citation type="journal article" date="2019" name="Int. J. Syst. Evol. Microbiol.">
        <title>The Global Catalogue of Microorganisms (GCM) 10K type strain sequencing project: providing services to taxonomists for standard genome sequencing and annotation.</title>
        <authorList>
            <consortium name="The Broad Institute Genomics Platform"/>
            <consortium name="The Broad Institute Genome Sequencing Center for Infectious Disease"/>
            <person name="Wu L."/>
            <person name="Ma J."/>
        </authorList>
    </citation>
    <scope>NUCLEOTIDE SEQUENCE [LARGE SCALE GENOMIC DNA]</scope>
    <source>
        <strain evidence="2">JCM 3369</strain>
    </source>
</reference>
<name>A0ABW2CFW2_9ACTN</name>
<dbReference type="Proteomes" id="UP001596380">
    <property type="component" value="Unassembled WGS sequence"/>
</dbReference>
<evidence type="ECO:0000313" key="2">
    <source>
        <dbReference type="Proteomes" id="UP001596380"/>
    </source>
</evidence>
<dbReference type="RefSeq" id="WP_302931118.1">
    <property type="nucleotide sequence ID" value="NZ_JBHSXE010000001.1"/>
</dbReference>
<accession>A0ABW2CFW2</accession>
<dbReference type="EMBL" id="JBHSXS010000002">
    <property type="protein sequence ID" value="MFC6879380.1"/>
    <property type="molecule type" value="Genomic_DNA"/>
</dbReference>
<comment type="caution">
    <text evidence="1">The sequence shown here is derived from an EMBL/GenBank/DDBJ whole genome shotgun (WGS) entry which is preliminary data.</text>
</comment>
<gene>
    <name evidence="1" type="ORF">ACFQKB_06330</name>
</gene>
<evidence type="ECO:0000313" key="1">
    <source>
        <dbReference type="EMBL" id="MFC6879380.1"/>
    </source>
</evidence>
<sequence length="40" mass="4585">MTGEHRLYRLALGKAGGDDRLVAEVETADGCAWRLRRVWR</sequence>
<protein>
    <submittedName>
        <fullName evidence="1">Uncharacterized protein</fullName>
    </submittedName>
</protein>
<proteinExistence type="predicted"/>
<keyword evidence="2" id="KW-1185">Reference proteome</keyword>
<organism evidence="1 2">
    <name type="scientific">Actinomadura yumaensis</name>
    <dbReference type="NCBI Taxonomy" id="111807"/>
    <lineage>
        <taxon>Bacteria</taxon>
        <taxon>Bacillati</taxon>
        <taxon>Actinomycetota</taxon>
        <taxon>Actinomycetes</taxon>
        <taxon>Streptosporangiales</taxon>
        <taxon>Thermomonosporaceae</taxon>
        <taxon>Actinomadura</taxon>
    </lineage>
</organism>